<gene>
    <name evidence="7" type="ORF">DLM65_11750</name>
</gene>
<dbReference type="EMBL" id="QHBU01000231">
    <property type="protein sequence ID" value="PZR78970.1"/>
    <property type="molecule type" value="Genomic_DNA"/>
</dbReference>
<dbReference type="PANTHER" id="PTHR43272">
    <property type="entry name" value="LONG-CHAIN-FATTY-ACID--COA LIGASE"/>
    <property type="match status" value="1"/>
</dbReference>
<proteinExistence type="predicted"/>
<keyword evidence="1 7" id="KW-0436">Ligase</keyword>
<evidence type="ECO:0000313" key="8">
    <source>
        <dbReference type="Proteomes" id="UP000248724"/>
    </source>
</evidence>
<evidence type="ECO:0000256" key="4">
    <source>
        <dbReference type="ARBA" id="ARBA00024484"/>
    </source>
</evidence>
<dbReference type="Pfam" id="PF00501">
    <property type="entry name" value="AMP-binding"/>
    <property type="match status" value="1"/>
</dbReference>
<reference evidence="7 8" key="1">
    <citation type="journal article" date="2017" name="Nature">
        <title>Atmospheric trace gases support primary production in Antarctic desert surface soil.</title>
        <authorList>
            <person name="Ji M."/>
            <person name="Greening C."/>
            <person name="Vanwonterghem I."/>
            <person name="Carere C.R."/>
            <person name="Bay S.K."/>
            <person name="Steen J.A."/>
            <person name="Montgomery K."/>
            <person name="Lines T."/>
            <person name="Beardall J."/>
            <person name="van Dorst J."/>
            <person name="Snape I."/>
            <person name="Stott M.B."/>
            <person name="Hugenholtz P."/>
            <person name="Ferrari B.C."/>
        </authorList>
    </citation>
    <scope>NUCLEOTIDE SEQUENCE [LARGE SCALE GENOMIC DNA]</scope>
    <source>
        <strain evidence="7">RRmetagenome_bin12</strain>
    </source>
</reference>
<comment type="caution">
    <text evidence="7">The sequence shown here is derived from an EMBL/GenBank/DDBJ whole genome shotgun (WGS) entry which is preliminary data.</text>
</comment>
<dbReference type="InterPro" id="IPR042099">
    <property type="entry name" value="ANL_N_sf"/>
</dbReference>
<evidence type="ECO:0000259" key="6">
    <source>
        <dbReference type="Pfam" id="PF00501"/>
    </source>
</evidence>
<dbReference type="InterPro" id="IPR045851">
    <property type="entry name" value="AMP-bd_C_sf"/>
</dbReference>
<evidence type="ECO:0000256" key="3">
    <source>
        <dbReference type="ARBA" id="ARBA00023098"/>
    </source>
</evidence>
<dbReference type="Proteomes" id="UP000248724">
    <property type="component" value="Unassembled WGS sequence"/>
</dbReference>
<dbReference type="Gene3D" id="3.30.300.30">
    <property type="match status" value="1"/>
</dbReference>
<dbReference type="PANTHER" id="PTHR43272:SF32">
    <property type="entry name" value="AMP-DEPENDENT SYNTHETASE_LIGASE DOMAIN-CONTAINING PROTEIN"/>
    <property type="match status" value="1"/>
</dbReference>
<protein>
    <recommendedName>
        <fullName evidence="5">Acyl-CoA synthetase</fullName>
    </recommendedName>
</protein>
<accession>A0A2W5Z1F7</accession>
<comment type="catalytic activity">
    <reaction evidence="4">
        <text>a long-chain fatty acid + ATP + CoA = a long-chain fatty acyl-CoA + AMP + diphosphate</text>
        <dbReference type="Rhea" id="RHEA:15421"/>
        <dbReference type="ChEBI" id="CHEBI:30616"/>
        <dbReference type="ChEBI" id="CHEBI:33019"/>
        <dbReference type="ChEBI" id="CHEBI:57287"/>
        <dbReference type="ChEBI" id="CHEBI:57560"/>
        <dbReference type="ChEBI" id="CHEBI:83139"/>
        <dbReference type="ChEBI" id="CHEBI:456215"/>
        <dbReference type="EC" id="6.2.1.3"/>
    </reaction>
    <physiologicalReaction direction="left-to-right" evidence="4">
        <dbReference type="Rhea" id="RHEA:15422"/>
    </physiologicalReaction>
</comment>
<dbReference type="AlphaFoldDB" id="A0A2W5Z1F7"/>
<evidence type="ECO:0000313" key="7">
    <source>
        <dbReference type="EMBL" id="PZR78970.1"/>
    </source>
</evidence>
<dbReference type="InterPro" id="IPR020845">
    <property type="entry name" value="AMP-binding_CS"/>
</dbReference>
<name>A0A2W5Z1F7_9BACT</name>
<feature type="domain" description="AMP-dependent synthetase/ligase" evidence="6">
    <location>
        <begin position="28"/>
        <end position="442"/>
    </location>
</feature>
<dbReference type="Pfam" id="PF23562">
    <property type="entry name" value="AMP-binding_C_3"/>
    <property type="match status" value="1"/>
</dbReference>
<keyword evidence="2" id="KW-0276">Fatty acid metabolism</keyword>
<dbReference type="GO" id="GO:0004467">
    <property type="term" value="F:long-chain fatty acid-CoA ligase activity"/>
    <property type="evidence" value="ECO:0007669"/>
    <property type="project" value="UniProtKB-EC"/>
</dbReference>
<dbReference type="Gene3D" id="3.40.50.12780">
    <property type="entry name" value="N-terminal domain of ligase-like"/>
    <property type="match status" value="1"/>
</dbReference>
<dbReference type="InterPro" id="IPR000873">
    <property type="entry name" value="AMP-dep_synth/lig_dom"/>
</dbReference>
<dbReference type="GO" id="GO:0016020">
    <property type="term" value="C:membrane"/>
    <property type="evidence" value="ECO:0007669"/>
    <property type="project" value="TreeGrafter"/>
</dbReference>
<evidence type="ECO:0000256" key="5">
    <source>
        <dbReference type="ARBA" id="ARBA00032875"/>
    </source>
</evidence>
<evidence type="ECO:0000256" key="1">
    <source>
        <dbReference type="ARBA" id="ARBA00022598"/>
    </source>
</evidence>
<dbReference type="CDD" id="cd05907">
    <property type="entry name" value="VL_LC_FACS_like"/>
    <property type="match status" value="1"/>
</dbReference>
<dbReference type="SUPFAM" id="SSF56801">
    <property type="entry name" value="Acetyl-CoA synthetase-like"/>
    <property type="match status" value="1"/>
</dbReference>
<organism evidence="7 8">
    <name type="scientific">Candidatus Aeolococcus gillhamiae</name>
    <dbReference type="NCBI Taxonomy" id="3127015"/>
    <lineage>
        <taxon>Bacteria</taxon>
        <taxon>Bacillati</taxon>
        <taxon>Candidatus Dormiibacterota</taxon>
        <taxon>Candidatus Dormibacteria</taxon>
        <taxon>Candidatus Aeolococcales</taxon>
        <taxon>Candidatus Aeolococcaceae</taxon>
        <taxon>Candidatus Aeolococcus</taxon>
    </lineage>
</organism>
<sequence length="615" mass="67969">MTSEAAVASEAAAPNQEELTLVEALLAQVRGRADMPSMYTRAGDRWVAITWGQFGAGARRLAAFLIGEGIKAGDHVAIWANNRAEWHTADAAILMVRGCPVPVYQTLSADQAQYVLNHSESRVVFVENEALLARVLEQRDQLRHLRRVVVMEGVENPSPDGFVVPWQQALSAGDEHLERHSPEIDERIAQTEMDDVVTLIYTSGTTGPPKAVMLTHRNIAASADGLADLVEVGPNDRVISYLPLAHIAERMVSEFRSYRYGNPTWFLDGLPNLGARLREVRPTHFFGVPRVWEKMAAQVNKQIDASPAPQRSLARWAIRTGRKVSDRRESGETIPAGLERRHRLADRLVLSKLRALLGFDDVRILASGAAPIDPEVLRFFRSIGLEICEVYGQSENTGVTTLNRPGRSRIGTVGEVFPGNEVRIAEDGEILVRGGVVFPGYLHNREATEATLVDGWLMTGDVGEFDNDGYLRITDRKKDLIITAGGKNISPGNIEGGLSTHQLVGHAVAIGDKRPYMTALLTLDPDEAPAVASQRGWPTELEKLAKHPALHEELQRHIDAVNAKLSHVEQVKRFTVLPKDFSPDEELTPTLKVKRKVVAEKYADQIQELYSKPQD</sequence>
<keyword evidence="3" id="KW-0443">Lipid metabolism</keyword>
<evidence type="ECO:0000256" key="2">
    <source>
        <dbReference type="ARBA" id="ARBA00022832"/>
    </source>
</evidence>
<dbReference type="PROSITE" id="PS00455">
    <property type="entry name" value="AMP_BINDING"/>
    <property type="match status" value="1"/>
</dbReference>